<sequence length="136" mass="14922">MKRPPCVLNKYSKKKANAGKTPSNGWSETLRLRTPPSPGGGFGKSFSRISDSEGSSAQLISLARSVGLERRTAKSTPVKGEDQPIRPRLNGQQQQHQRISGRSFHRGRAVGRIGNFFKPFSNWSLKTAATTHSSMN</sequence>
<name>A0A8W7P5Y1_ANOCL</name>
<feature type="compositionally biased region" description="Polar residues" evidence="1">
    <location>
        <begin position="90"/>
        <end position="100"/>
    </location>
</feature>
<accession>A0A8W7P5Y1</accession>
<feature type="compositionally biased region" description="Polar residues" evidence="1">
    <location>
        <begin position="48"/>
        <end position="59"/>
    </location>
</feature>
<dbReference type="AlphaFoldDB" id="A0A8W7P5Y1"/>
<feature type="region of interest" description="Disordered" evidence="1">
    <location>
        <begin position="1"/>
        <end position="107"/>
    </location>
</feature>
<protein>
    <submittedName>
        <fullName evidence="2">Uncharacterized protein</fullName>
    </submittedName>
</protein>
<reference evidence="2" key="1">
    <citation type="submission" date="2022-08" db="UniProtKB">
        <authorList>
            <consortium name="EnsemblMetazoa"/>
        </authorList>
    </citation>
    <scope>IDENTIFICATION</scope>
</reference>
<evidence type="ECO:0000313" key="2">
    <source>
        <dbReference type="EnsemblMetazoa" id="ACOM025786-PA.1"/>
    </source>
</evidence>
<dbReference type="Proteomes" id="UP000075882">
    <property type="component" value="Unassembled WGS sequence"/>
</dbReference>
<evidence type="ECO:0000256" key="1">
    <source>
        <dbReference type="SAM" id="MobiDB-lite"/>
    </source>
</evidence>
<dbReference type="EnsemblMetazoa" id="ACOM025786-RA">
    <property type="protein sequence ID" value="ACOM025786-PA.1"/>
    <property type="gene ID" value="ACOM025786"/>
</dbReference>
<organism evidence="2">
    <name type="scientific">Anopheles coluzzii</name>
    <name type="common">African malaria mosquito</name>
    <dbReference type="NCBI Taxonomy" id="1518534"/>
    <lineage>
        <taxon>Eukaryota</taxon>
        <taxon>Metazoa</taxon>
        <taxon>Ecdysozoa</taxon>
        <taxon>Arthropoda</taxon>
        <taxon>Hexapoda</taxon>
        <taxon>Insecta</taxon>
        <taxon>Pterygota</taxon>
        <taxon>Neoptera</taxon>
        <taxon>Endopterygota</taxon>
        <taxon>Diptera</taxon>
        <taxon>Nematocera</taxon>
        <taxon>Culicoidea</taxon>
        <taxon>Culicidae</taxon>
        <taxon>Anophelinae</taxon>
        <taxon>Anopheles</taxon>
    </lineage>
</organism>
<proteinExistence type="predicted"/>